<evidence type="ECO:0000313" key="2">
    <source>
        <dbReference type="Proteomes" id="UP000070326"/>
    </source>
</evidence>
<dbReference type="RefSeq" id="WP_061101938.1">
    <property type="nucleotide sequence ID" value="NZ_KQ961833.1"/>
</dbReference>
<comment type="caution">
    <text evidence="1">The sequence shown here is derived from an EMBL/GenBank/DDBJ whole genome shotgun (WGS) entry which is preliminary data.</text>
</comment>
<proteinExistence type="predicted"/>
<protein>
    <submittedName>
        <fullName evidence="1">Uncharacterized protein</fullName>
    </submittedName>
</protein>
<reference evidence="1 2" key="1">
    <citation type="submission" date="2016-02" db="EMBL/GenBank/DDBJ databases">
        <authorList>
            <person name="Wen L."/>
            <person name="He K."/>
            <person name="Yang H."/>
        </authorList>
    </citation>
    <scope>NUCLEOTIDE SEQUENCE [LARGE SCALE GENOMIC DNA]</scope>
    <source>
        <strain evidence="1 2">MJR8628A</strain>
    </source>
</reference>
<dbReference type="Proteomes" id="UP000070326">
    <property type="component" value="Unassembled WGS sequence"/>
</dbReference>
<name>A0A135YPS4_9FIRM</name>
<dbReference type="EMBL" id="LSQZ01000072">
    <property type="protein sequence ID" value="KXI11419.1"/>
    <property type="molecule type" value="Genomic_DNA"/>
</dbReference>
<gene>
    <name evidence="1" type="ORF">HMPREF3195_01396</name>
</gene>
<organism evidence="1 2">
    <name type="scientific">Peptostreptococcus anaerobius</name>
    <dbReference type="NCBI Taxonomy" id="1261"/>
    <lineage>
        <taxon>Bacteria</taxon>
        <taxon>Bacillati</taxon>
        <taxon>Bacillota</taxon>
        <taxon>Clostridia</taxon>
        <taxon>Peptostreptococcales</taxon>
        <taxon>Peptostreptococcaceae</taxon>
        <taxon>Peptostreptococcus</taxon>
    </lineage>
</organism>
<dbReference type="AlphaFoldDB" id="A0A135YPS4"/>
<dbReference type="PATRIC" id="fig|1261.5.peg.1400"/>
<sequence>MKVNLKARDNTINIGDVVEYEDAMYVVGIGENEIFLFNLKTSYVQSLGIGIENINPVNGFELVAKSKDVVIQQDYVR</sequence>
<evidence type="ECO:0000313" key="1">
    <source>
        <dbReference type="EMBL" id="KXI11419.1"/>
    </source>
</evidence>
<accession>A0A135YPS4</accession>
<dbReference type="STRING" id="1261.HMPREF3195_01396"/>